<dbReference type="CDD" id="cd20104">
    <property type="entry name" value="MBT_PHF20L1-like"/>
    <property type="match status" value="2"/>
</dbReference>
<feature type="compositionally biased region" description="Basic residues" evidence="1">
    <location>
        <begin position="1071"/>
        <end position="1082"/>
    </location>
</feature>
<sequence>MTARRKRTKLAARNGSAVKPRVVLKEGDWLDVMDGDGVWNVARVLSVPSPEEVLYCVEITYDGWTEEYDEIITIRTPGTPEGIRNLAAEHRVYVDFFDSPNFAKRDRCWQKRRQVRTFEDNFDKKRTGSTGQEFEQALKLVLQSVASTKMPKFAFGALPLEYKFSPTESVEAVRRNMGDEEWFQRFAHNQMHHKQNHVYETLGDEEDDALSDDFAPPTLIKTGDDSEEEESMEIPDAKDEEDDASSDDSEPPTLKETQDDIEEEESMKIPKDSGVVIMEISDAKDSEVVVVSDQQTHPVHQDSSTNGDDKDDGSQPCQQFCEMQPDKEDVMDQDGVWNVARVLSVPSPEEVEVMYDGWPEEYDEVVRVDSDRVAPYHTFTWAVKCWVKYLNWPLWPSVITIRTPGTLDGIKNLSLENRLYVDFLEDPTFANRDRCWQKKRQVKILDSSFDKNRKQTNGAQFELALGSVLQSDATTKMPTFARGTLPLQYENSTTESVERMRKIMGNRLWYRNFDNNEERHMKTHKYETIGDEDEESSSDESVPVPKLKVRRPKTSPAHEEQDPSPQKKKKRPFPAKEQPAVVKIEQEPLARIGLGDMDSSDDQESEGERNAALTKKRRLRAKRRSTVSPVARKEMPSKKGKRPSSPGDTNAASSMPRHVTVMMDEIIVDDDEDSGDDEVGRSFLSLSGQDSDDDMYFDGFDPDTTSEDKTASPFDSHFNPLDNITTSLPADNSDCQEESPTLFDEDMALDFQSDPKEAVSVTKAEAKSLPEVEIVASVNQRDEDTSKDDDDGEEKAQEVPRRFCVMQAGLEGTLDVEDDENAKPRNAKKTVISVPRKFDGVTKGAAYDFTNVLDDEGIWNTGVIVDVGKEADEDEDKVEVKYDGWGDEYNQWIDVATQRLAPLHTYTIVKKCWAKLTKWPWWPAFVVLRAPTTALAAHGLEEETKLYVEFYDSFNEEKRSRCWMQKKNVASFRDSFEERASKNIGKNFPKFVEGTQRAKAGTSPLLFSGPGTLPIEYSSKMAEPLEEKKKECTTEQWFHLYRDFSNRYQDLYGYSTAPEGSKSSSSPGLKSGKRAPGRPKKVVKQEQSEDEDESEEKEEEPEADEPEESGDEGEEASASGRRTNRRNKRAAAPAPNARRSTRPRRVKVIEVLTDTSSSMVGSSFSPPPCARDTISRYSSIARDSSNRSVVANHTEVEAPPSPNVAKEPASLQDIAMLSEVHAMEQCEPVAPAVKANRPANLEGAGGGSRRKDPPAKLSERVSAAKLSKTEGPAREQDPDFYQDWSGGSRYEVDNQPWNILGWITEGFKSRLQRK</sequence>
<organism evidence="3 4">
    <name type="scientific">Phytophthora aleatoria</name>
    <dbReference type="NCBI Taxonomy" id="2496075"/>
    <lineage>
        <taxon>Eukaryota</taxon>
        <taxon>Sar</taxon>
        <taxon>Stramenopiles</taxon>
        <taxon>Oomycota</taxon>
        <taxon>Peronosporomycetes</taxon>
        <taxon>Peronosporales</taxon>
        <taxon>Peronosporaceae</taxon>
        <taxon>Phytophthora</taxon>
    </lineage>
</organism>
<feature type="compositionally biased region" description="Basic and acidic residues" evidence="1">
    <location>
        <begin position="1249"/>
        <end position="1259"/>
    </location>
</feature>
<dbReference type="EMBL" id="JAENGY010000159">
    <property type="protein sequence ID" value="KAG6971356.1"/>
    <property type="molecule type" value="Genomic_DNA"/>
</dbReference>
<feature type="compositionally biased region" description="Basic residues" evidence="1">
    <location>
        <begin position="614"/>
        <end position="625"/>
    </location>
</feature>
<feature type="compositionally biased region" description="Acidic residues" evidence="1">
    <location>
        <begin position="666"/>
        <end position="677"/>
    </location>
</feature>
<feature type="domain" description="PWWP" evidence="2">
    <location>
        <begin position="913"/>
        <end position="975"/>
    </location>
</feature>
<feature type="region of interest" description="Disordered" evidence="1">
    <location>
        <begin position="1057"/>
        <end position="1146"/>
    </location>
</feature>
<feature type="compositionally biased region" description="Low complexity" evidence="1">
    <location>
        <begin position="1060"/>
        <end position="1070"/>
    </location>
</feature>
<evidence type="ECO:0000259" key="2">
    <source>
        <dbReference type="PROSITE" id="PS50812"/>
    </source>
</evidence>
<dbReference type="InterPro" id="IPR000313">
    <property type="entry name" value="PWWP_dom"/>
</dbReference>
<feature type="region of interest" description="Disordered" evidence="1">
    <location>
        <begin position="207"/>
        <end position="274"/>
    </location>
</feature>
<evidence type="ECO:0000256" key="1">
    <source>
        <dbReference type="SAM" id="MobiDB-lite"/>
    </source>
</evidence>
<feature type="compositionally biased region" description="Acidic residues" evidence="1">
    <location>
        <begin position="225"/>
        <end position="250"/>
    </location>
</feature>
<feature type="compositionally biased region" description="Acidic residues" evidence="1">
    <location>
        <begin position="529"/>
        <end position="538"/>
    </location>
</feature>
<feature type="region of interest" description="Disordered" evidence="1">
    <location>
        <begin position="775"/>
        <end position="798"/>
    </location>
</feature>
<feature type="compositionally biased region" description="Acidic residues" evidence="1">
    <location>
        <begin position="1088"/>
        <end position="1115"/>
    </location>
</feature>
<dbReference type="PROSITE" id="PS50812">
    <property type="entry name" value="PWWP"/>
    <property type="match status" value="1"/>
</dbReference>
<comment type="caution">
    <text evidence="3">The sequence shown here is derived from an EMBL/GenBank/DDBJ whole genome shotgun (WGS) entry which is preliminary data.</text>
</comment>
<dbReference type="Pfam" id="PF00855">
    <property type="entry name" value="PWWP"/>
    <property type="match status" value="1"/>
</dbReference>
<feature type="region of interest" description="Disordered" evidence="1">
    <location>
        <begin position="1182"/>
        <end position="1207"/>
    </location>
</feature>
<feature type="region of interest" description="Disordered" evidence="1">
    <location>
        <begin position="1231"/>
        <end position="1287"/>
    </location>
</feature>
<evidence type="ECO:0000313" key="4">
    <source>
        <dbReference type="Proteomes" id="UP000709295"/>
    </source>
</evidence>
<feature type="compositionally biased region" description="Polar residues" evidence="1">
    <location>
        <begin position="1182"/>
        <end position="1191"/>
    </location>
</feature>
<dbReference type="GO" id="GO:0005634">
    <property type="term" value="C:nucleus"/>
    <property type="evidence" value="ECO:0007669"/>
    <property type="project" value="TreeGrafter"/>
</dbReference>
<reference evidence="3" key="1">
    <citation type="submission" date="2021-01" db="EMBL/GenBank/DDBJ databases">
        <title>Phytophthora aleatoria, a newly-described species from Pinus radiata is distinct from Phytophthora cactorum isolates based on comparative genomics.</title>
        <authorList>
            <person name="Mcdougal R."/>
            <person name="Panda P."/>
            <person name="Williams N."/>
            <person name="Studholme D.J."/>
        </authorList>
    </citation>
    <scope>NUCLEOTIDE SEQUENCE</scope>
    <source>
        <strain evidence="3">NZFS 4037</strain>
    </source>
</reference>
<protein>
    <recommendedName>
        <fullName evidence="2">PWWP domain-containing protein</fullName>
    </recommendedName>
</protein>
<keyword evidence="4" id="KW-1185">Reference proteome</keyword>
<dbReference type="CDD" id="cd05162">
    <property type="entry name" value="PWWP"/>
    <property type="match status" value="2"/>
</dbReference>
<feature type="region of interest" description="Disordered" evidence="1">
    <location>
        <begin position="289"/>
        <end position="318"/>
    </location>
</feature>
<proteinExistence type="predicted"/>
<gene>
    <name evidence="3" type="ORF">JG688_00004462</name>
</gene>
<feature type="compositionally biased region" description="Basic and acidic residues" evidence="1">
    <location>
        <begin position="1267"/>
        <end position="1277"/>
    </location>
</feature>
<dbReference type="PANTHER" id="PTHR13275">
    <property type="entry name" value="YL-1 PROTEIN TRANSCRIPTION FACTOR-LIKE 1"/>
    <property type="match status" value="1"/>
</dbReference>
<feature type="region of interest" description="Disordered" evidence="1">
    <location>
        <begin position="527"/>
        <end position="738"/>
    </location>
</feature>
<accession>A0A8J5M9B6</accession>
<feature type="compositionally biased region" description="Acidic residues" evidence="1">
    <location>
        <begin position="690"/>
        <end position="705"/>
    </location>
</feature>
<feature type="compositionally biased region" description="Polar residues" evidence="1">
    <location>
        <begin position="292"/>
        <end position="306"/>
    </location>
</feature>
<name>A0A8J5M9B6_9STRA</name>
<dbReference type="Proteomes" id="UP000709295">
    <property type="component" value="Unassembled WGS sequence"/>
</dbReference>
<evidence type="ECO:0000313" key="3">
    <source>
        <dbReference type="EMBL" id="KAG6971356.1"/>
    </source>
</evidence>
<dbReference type="PANTHER" id="PTHR13275:SF4">
    <property type="entry name" value="VACUOLAR PROTEIN SORTING-ASSOCIATED PROTEIN 72 HOMOLOG"/>
    <property type="match status" value="1"/>
</dbReference>